<evidence type="ECO:0000256" key="1">
    <source>
        <dbReference type="ARBA" id="ARBA00004127"/>
    </source>
</evidence>
<feature type="transmembrane region" description="Helical" evidence="3">
    <location>
        <begin position="96"/>
        <end position="114"/>
    </location>
</feature>
<feature type="transmembrane region" description="Helical" evidence="3">
    <location>
        <begin position="251"/>
        <end position="272"/>
    </location>
</feature>
<dbReference type="Proteomes" id="UP001221838">
    <property type="component" value="Unassembled WGS sequence"/>
</dbReference>
<evidence type="ECO:0000256" key="2">
    <source>
        <dbReference type="RuleBase" id="RU000320"/>
    </source>
</evidence>
<organism evidence="5 6">
    <name type="scientific">Stigmatella ashevillensis</name>
    <dbReference type="NCBI Taxonomy" id="2995309"/>
    <lineage>
        <taxon>Bacteria</taxon>
        <taxon>Pseudomonadati</taxon>
        <taxon>Myxococcota</taxon>
        <taxon>Myxococcia</taxon>
        <taxon>Myxococcales</taxon>
        <taxon>Cystobacterineae</taxon>
        <taxon>Archangiaceae</taxon>
        <taxon>Stigmatella</taxon>
    </lineage>
</organism>
<feature type="transmembrane region" description="Helical" evidence="3">
    <location>
        <begin position="182"/>
        <end position="205"/>
    </location>
</feature>
<feature type="transmembrane region" description="Helical" evidence="3">
    <location>
        <begin position="70"/>
        <end position="90"/>
    </location>
</feature>
<accession>A0ABT5D4S7</accession>
<feature type="transmembrane region" description="Helical" evidence="3">
    <location>
        <begin position="156"/>
        <end position="175"/>
    </location>
</feature>
<feature type="domain" description="NADH:quinone oxidoreductase/Mrp antiporter transmembrane" evidence="4">
    <location>
        <begin position="98"/>
        <end position="295"/>
    </location>
</feature>
<feature type="transmembrane region" description="Helical" evidence="3">
    <location>
        <begin position="333"/>
        <end position="353"/>
    </location>
</feature>
<feature type="transmembrane region" description="Helical" evidence="3">
    <location>
        <begin position="45"/>
        <end position="63"/>
    </location>
</feature>
<evidence type="ECO:0000313" key="6">
    <source>
        <dbReference type="Proteomes" id="UP001221838"/>
    </source>
</evidence>
<protein>
    <submittedName>
        <fullName evidence="5">Proton-conducting transporter membrane subunit</fullName>
    </submittedName>
</protein>
<comment type="caution">
    <text evidence="5">The sequence shown here is derived from an EMBL/GenBank/DDBJ whole genome shotgun (WGS) entry which is preliminary data.</text>
</comment>
<keyword evidence="3" id="KW-0472">Membrane</keyword>
<evidence type="ECO:0000259" key="4">
    <source>
        <dbReference type="Pfam" id="PF00361"/>
    </source>
</evidence>
<sequence>MAEAFLKLDGEVMARPVSVSTPGRWSLLVGAAAAVGIWVAPTRPLFLVAWVAFFVWLCVRASVARPGRSARIPVLPIVAGLVTTVLAAWSTPAQPLAALGAAVAGGLLPFHLWMEDLRRRLRWQEFVLLLVCQPGVAWLHRFVVENPTSLKGSLGSGVMILFVASALLQSGLGLVRREPARAISAITFSQSCLLMAGAFAGHVGWESARVLLIATVAGSFVLMTIAGLLKDTYGVEQLASDNGLADVAPDLHRLFIAMGWLFVGLPGGLAFFAEDLLFHALLEHSTAATLGFLLATGLNGIVFYRVYASLFCGPTRPELRGLPSSAPSRRWRVALLTAVTVLVILGGIAPALFV</sequence>
<feature type="transmembrane region" description="Helical" evidence="3">
    <location>
        <begin position="292"/>
        <end position="312"/>
    </location>
</feature>
<dbReference type="RefSeq" id="WP_272135072.1">
    <property type="nucleotide sequence ID" value="NZ_JAQNDM010000002.1"/>
</dbReference>
<reference evidence="5 6" key="1">
    <citation type="submission" date="2022-11" db="EMBL/GenBank/DDBJ databases">
        <title>Minimal conservation of predation-associated metabolite biosynthetic gene clusters underscores biosynthetic potential of Myxococcota including descriptions for ten novel species: Archangium lansinium sp. nov., Myxococcus landrumus sp. nov., Nannocystis bai.</title>
        <authorList>
            <person name="Ahearne A."/>
            <person name="Stevens C."/>
            <person name="Dowd S."/>
        </authorList>
    </citation>
    <scope>NUCLEOTIDE SEQUENCE [LARGE SCALE GENOMIC DNA]</scope>
    <source>
        <strain evidence="5 6">NCWAL01</strain>
    </source>
</reference>
<name>A0ABT5D4S7_9BACT</name>
<evidence type="ECO:0000313" key="5">
    <source>
        <dbReference type="EMBL" id="MDC0707838.1"/>
    </source>
</evidence>
<keyword evidence="6" id="KW-1185">Reference proteome</keyword>
<evidence type="ECO:0000256" key="3">
    <source>
        <dbReference type="SAM" id="Phobius"/>
    </source>
</evidence>
<proteinExistence type="predicted"/>
<comment type="subcellular location">
    <subcellularLocation>
        <location evidence="1">Endomembrane system</location>
        <topology evidence="1">Multi-pass membrane protein</topology>
    </subcellularLocation>
    <subcellularLocation>
        <location evidence="2">Membrane</location>
        <topology evidence="2">Multi-pass membrane protein</topology>
    </subcellularLocation>
</comment>
<dbReference type="InterPro" id="IPR001750">
    <property type="entry name" value="ND/Mrp_TM"/>
</dbReference>
<keyword evidence="2 3" id="KW-0812">Transmembrane</keyword>
<keyword evidence="3" id="KW-1133">Transmembrane helix</keyword>
<gene>
    <name evidence="5" type="ORF">POL68_05090</name>
</gene>
<dbReference type="EMBL" id="JAQNDM010000002">
    <property type="protein sequence ID" value="MDC0707838.1"/>
    <property type="molecule type" value="Genomic_DNA"/>
</dbReference>
<dbReference type="Pfam" id="PF00361">
    <property type="entry name" value="Proton_antipo_M"/>
    <property type="match status" value="1"/>
</dbReference>
<feature type="transmembrane region" description="Helical" evidence="3">
    <location>
        <begin position="211"/>
        <end position="230"/>
    </location>
</feature>
<feature type="transmembrane region" description="Helical" evidence="3">
    <location>
        <begin position="126"/>
        <end position="144"/>
    </location>
</feature>